<dbReference type="AlphaFoldDB" id="A0A2G8TLT2"/>
<dbReference type="OrthoDB" id="580775at2"/>
<gene>
    <name evidence="2" type="ORF">CR105_02230</name>
</gene>
<organism evidence="2 3">
    <name type="scientific">Massilia eurypsychrophila</name>
    <dbReference type="NCBI Taxonomy" id="1485217"/>
    <lineage>
        <taxon>Bacteria</taxon>
        <taxon>Pseudomonadati</taxon>
        <taxon>Pseudomonadota</taxon>
        <taxon>Betaproteobacteria</taxon>
        <taxon>Burkholderiales</taxon>
        <taxon>Oxalobacteraceae</taxon>
        <taxon>Telluria group</taxon>
        <taxon>Massilia</taxon>
    </lineage>
</organism>
<protein>
    <submittedName>
        <fullName evidence="2">Capsule biosynthesis protein CapK</fullName>
    </submittedName>
</protein>
<reference evidence="2 3" key="1">
    <citation type="submission" date="2017-10" db="EMBL/GenBank/DDBJ databases">
        <title>Massilia psychrophilum sp. nov., a novel purple-pigmented bacterium isolated from Tianshan glacier, Xinjiang Municipality, China.</title>
        <authorList>
            <person name="Wang H."/>
        </authorList>
    </citation>
    <scope>NUCLEOTIDE SEQUENCE [LARGE SCALE GENOMIC DNA]</scope>
    <source>
        <strain evidence="2 3">JCM 30074</strain>
    </source>
</reference>
<dbReference type="EMBL" id="PDOC01000001">
    <property type="protein sequence ID" value="PIL46986.1"/>
    <property type="molecule type" value="Genomic_DNA"/>
</dbReference>
<dbReference type="InterPro" id="IPR053158">
    <property type="entry name" value="CapK_Type1_Caps_Biosynth"/>
</dbReference>
<dbReference type="InterPro" id="IPR042099">
    <property type="entry name" value="ANL_N_sf"/>
</dbReference>
<name>A0A2G8TLT2_9BURK</name>
<evidence type="ECO:0000313" key="2">
    <source>
        <dbReference type="EMBL" id="PIL46986.1"/>
    </source>
</evidence>
<evidence type="ECO:0000259" key="1">
    <source>
        <dbReference type="Pfam" id="PF00501"/>
    </source>
</evidence>
<proteinExistence type="predicted"/>
<evidence type="ECO:0000313" key="3">
    <source>
        <dbReference type="Proteomes" id="UP000230390"/>
    </source>
</evidence>
<dbReference type="Proteomes" id="UP000230390">
    <property type="component" value="Unassembled WGS sequence"/>
</dbReference>
<dbReference type="InterPro" id="IPR000873">
    <property type="entry name" value="AMP-dep_synth/lig_dom"/>
</dbReference>
<dbReference type="SUPFAM" id="SSF56801">
    <property type="entry name" value="Acetyl-CoA synthetase-like"/>
    <property type="match status" value="1"/>
</dbReference>
<sequence>MSTQTLPNTGLYTSVVSRLLFPLHERMKRHTTVAVRESMEQSQWWPAAELEALQLKRLRRLLLRAQAKVPYYRDLFAAAGFDPERDLKTLADLQRLPLLDKARIRAAGEGMKASNADGLARFNTGGSSGEPLIFYIGKERVSHDVAAKWRATRWWDVDIGDAEIVVWGSPIELGAQDSVRAVRDRMLRTELLPAFAMSEAKLDGFLARIRAVRPRMLFGYPSALSHIARHAKSKGVRMDDLGIKVAFVTSERLYDEQRQQISETFGCPVANGYGGRDAGFIAHQCPAGGMHLTAEDIIVEILDADGQPVPKGNAGEIVVTHLATGDFPFIRYRTGDVGVLDTAPCSCGRGLPLLKEIQGRSTDFLVAHDGTVMHGLALVYILRDLPEVKAFKIVQETLDLTRVQMVADAPLALALLQKIEAGFKARLGAAVAIEVEQVPAILPEKSGKFRYVVSKVDATAAVAT</sequence>
<comment type="caution">
    <text evidence="2">The sequence shown here is derived from an EMBL/GenBank/DDBJ whole genome shotgun (WGS) entry which is preliminary data.</text>
</comment>
<dbReference type="Gene3D" id="3.40.50.12780">
    <property type="entry name" value="N-terminal domain of ligase-like"/>
    <property type="match status" value="1"/>
</dbReference>
<accession>A0A2G8TLT2</accession>
<dbReference type="Pfam" id="PF00501">
    <property type="entry name" value="AMP-binding"/>
    <property type="match status" value="1"/>
</dbReference>
<feature type="domain" description="AMP-dependent synthetase/ligase" evidence="1">
    <location>
        <begin position="205"/>
        <end position="320"/>
    </location>
</feature>
<dbReference type="PANTHER" id="PTHR36932">
    <property type="entry name" value="CAPSULAR POLYSACCHARIDE BIOSYNTHESIS PROTEIN"/>
    <property type="match status" value="1"/>
</dbReference>
<keyword evidence="3" id="KW-1185">Reference proteome</keyword>
<dbReference type="PANTHER" id="PTHR36932:SF1">
    <property type="entry name" value="CAPSULAR POLYSACCHARIDE BIOSYNTHESIS PROTEIN"/>
    <property type="match status" value="1"/>
</dbReference>
<dbReference type="RefSeq" id="WP_099786789.1">
    <property type="nucleotide sequence ID" value="NZ_JBHLYV010000100.1"/>
</dbReference>